<reference evidence="2 3" key="1">
    <citation type="submission" date="2022-12" db="EMBL/GenBank/DDBJ databases">
        <title>Chromosome-scale assembly of the Ensete ventricosum genome.</title>
        <authorList>
            <person name="Dussert Y."/>
            <person name="Stocks J."/>
            <person name="Wendawek A."/>
            <person name="Woldeyes F."/>
            <person name="Nichols R.A."/>
            <person name="Borrell J.S."/>
        </authorList>
    </citation>
    <scope>NUCLEOTIDE SEQUENCE [LARGE SCALE GENOMIC DNA]</scope>
    <source>
        <strain evidence="3">cv. Maze</strain>
        <tissue evidence="2">Seeds</tissue>
    </source>
</reference>
<evidence type="ECO:0000313" key="2">
    <source>
        <dbReference type="EMBL" id="KAJ8499052.1"/>
    </source>
</evidence>
<dbReference type="AlphaFoldDB" id="A0AAV8RJG6"/>
<protein>
    <recommendedName>
        <fullName evidence="4">MATH domain-containing protein</fullName>
    </recommendedName>
</protein>
<comment type="caution">
    <text evidence="2">The sequence shown here is derived from an EMBL/GenBank/DDBJ whole genome shotgun (WGS) entry which is preliminary data.</text>
</comment>
<dbReference type="EMBL" id="JAQQAF010000003">
    <property type="protein sequence ID" value="KAJ8499052.1"/>
    <property type="molecule type" value="Genomic_DNA"/>
</dbReference>
<feature type="region of interest" description="Disordered" evidence="1">
    <location>
        <begin position="1"/>
        <end position="25"/>
    </location>
</feature>
<name>A0AAV8RJG6_ENSVE</name>
<keyword evidence="3" id="KW-1185">Reference proteome</keyword>
<evidence type="ECO:0000313" key="3">
    <source>
        <dbReference type="Proteomes" id="UP001222027"/>
    </source>
</evidence>
<organism evidence="2 3">
    <name type="scientific">Ensete ventricosum</name>
    <name type="common">Abyssinian banana</name>
    <name type="synonym">Musa ensete</name>
    <dbReference type="NCBI Taxonomy" id="4639"/>
    <lineage>
        <taxon>Eukaryota</taxon>
        <taxon>Viridiplantae</taxon>
        <taxon>Streptophyta</taxon>
        <taxon>Embryophyta</taxon>
        <taxon>Tracheophyta</taxon>
        <taxon>Spermatophyta</taxon>
        <taxon>Magnoliopsida</taxon>
        <taxon>Liliopsida</taxon>
        <taxon>Zingiberales</taxon>
        <taxon>Musaceae</taxon>
        <taxon>Ensete</taxon>
    </lineage>
</organism>
<evidence type="ECO:0008006" key="4">
    <source>
        <dbReference type="Google" id="ProtNLM"/>
    </source>
</evidence>
<dbReference type="Proteomes" id="UP001222027">
    <property type="component" value="Unassembled WGS sequence"/>
</dbReference>
<sequence>MSAATDRAVRDVSGGDSTRDAHMTSSRHIFTGKGWKVVVAPPLPSPISALLPRDSDFGFGSLSLSSLSIEVIGFALKLEFRGSA</sequence>
<gene>
    <name evidence="2" type="ORF">OPV22_009604</name>
</gene>
<proteinExistence type="predicted"/>
<accession>A0AAV8RJG6</accession>
<evidence type="ECO:0000256" key="1">
    <source>
        <dbReference type="SAM" id="MobiDB-lite"/>
    </source>
</evidence>